<name>A0ABV8PWV4_9BACT</name>
<dbReference type="NCBIfam" id="TIGR00022">
    <property type="entry name" value="YhcH/YjgK/YiaL family protein"/>
    <property type="match status" value="1"/>
</dbReference>
<dbReference type="EMBL" id="JBHSDC010000022">
    <property type="protein sequence ID" value="MFC4232588.1"/>
    <property type="molecule type" value="Genomic_DNA"/>
</dbReference>
<dbReference type="Pfam" id="PF04074">
    <property type="entry name" value="DUF386"/>
    <property type="match status" value="1"/>
</dbReference>
<proteinExistence type="predicted"/>
<dbReference type="InterPro" id="IPR037012">
    <property type="entry name" value="NanQ/TabA/YiaL_sf"/>
</dbReference>
<comment type="caution">
    <text evidence="1">The sequence shown here is derived from an EMBL/GenBank/DDBJ whole genome shotgun (WGS) entry which is preliminary data.</text>
</comment>
<dbReference type="PANTHER" id="PTHR34986">
    <property type="entry name" value="EVOLVED BETA-GALACTOSIDASE SUBUNIT BETA"/>
    <property type="match status" value="1"/>
</dbReference>
<evidence type="ECO:0000313" key="1">
    <source>
        <dbReference type="EMBL" id="MFC4232588.1"/>
    </source>
</evidence>
<accession>A0ABV8PWV4</accession>
<dbReference type="Proteomes" id="UP001595906">
    <property type="component" value="Unassembled WGS sequence"/>
</dbReference>
<dbReference type="RefSeq" id="WP_379014494.1">
    <property type="nucleotide sequence ID" value="NZ_JBHSDC010000022.1"/>
</dbReference>
<reference evidence="2" key="1">
    <citation type="journal article" date="2019" name="Int. J. Syst. Evol. Microbiol.">
        <title>The Global Catalogue of Microorganisms (GCM) 10K type strain sequencing project: providing services to taxonomists for standard genome sequencing and annotation.</title>
        <authorList>
            <consortium name="The Broad Institute Genomics Platform"/>
            <consortium name="The Broad Institute Genome Sequencing Center for Infectious Disease"/>
            <person name="Wu L."/>
            <person name="Ma J."/>
        </authorList>
    </citation>
    <scope>NUCLEOTIDE SEQUENCE [LARGE SCALE GENOMIC DNA]</scope>
    <source>
        <strain evidence="2">CECT 8010</strain>
    </source>
</reference>
<protein>
    <submittedName>
        <fullName evidence="1">YhcH/YjgK/YiaL family protein</fullName>
    </submittedName>
</protein>
<sequence length="151" mass="16942">MIVDTLANADKYTSIHPLFAKAFKYIKSQNLAELEIGKTDIAEGLKAIVSDKAGMPAADSIAKFECHNKNIDIQLCIRGNETIGWKPRSTCASQRGEYNPEKDVVFYNDAPDMYFNLTDNQFAIFFPEDVHAPMIAVNDQPIKKLVMKVQI</sequence>
<dbReference type="SUPFAM" id="SSF51197">
    <property type="entry name" value="Clavaminate synthase-like"/>
    <property type="match status" value="1"/>
</dbReference>
<evidence type="ECO:0000313" key="2">
    <source>
        <dbReference type="Proteomes" id="UP001595906"/>
    </source>
</evidence>
<dbReference type="PANTHER" id="PTHR34986:SF1">
    <property type="entry name" value="PROTEIN YIAL"/>
    <property type="match status" value="1"/>
</dbReference>
<organism evidence="1 2">
    <name type="scientific">Parasediminibacterium paludis</name>
    <dbReference type="NCBI Taxonomy" id="908966"/>
    <lineage>
        <taxon>Bacteria</taxon>
        <taxon>Pseudomonadati</taxon>
        <taxon>Bacteroidota</taxon>
        <taxon>Chitinophagia</taxon>
        <taxon>Chitinophagales</taxon>
        <taxon>Chitinophagaceae</taxon>
        <taxon>Parasediminibacterium</taxon>
    </lineage>
</organism>
<dbReference type="InterPro" id="IPR004375">
    <property type="entry name" value="NanQ/TabA/YiaL"/>
</dbReference>
<gene>
    <name evidence="1" type="ORF">ACFOW1_11835</name>
</gene>
<keyword evidence="2" id="KW-1185">Reference proteome</keyword>
<dbReference type="Gene3D" id="2.60.120.370">
    <property type="entry name" value="YhcH/YjgK/YiaL"/>
    <property type="match status" value="1"/>
</dbReference>